<feature type="domain" description="RNB" evidence="9">
    <location>
        <begin position="581"/>
        <end position="997"/>
    </location>
</feature>
<keyword evidence="7" id="KW-0460">Magnesium</keyword>
<comment type="subcellular location">
    <subcellularLocation>
        <location evidence="1">Cytoplasm</location>
    </subcellularLocation>
</comment>
<dbReference type="Pfam" id="PF00773">
    <property type="entry name" value="RNB"/>
    <property type="match status" value="2"/>
</dbReference>
<dbReference type="Pfam" id="PF17877">
    <property type="entry name" value="Dis3l2_C_term"/>
    <property type="match status" value="1"/>
</dbReference>
<dbReference type="InterPro" id="IPR012340">
    <property type="entry name" value="NA-bd_OB-fold"/>
</dbReference>
<dbReference type="GO" id="GO:0000932">
    <property type="term" value="C:P-body"/>
    <property type="evidence" value="ECO:0007669"/>
    <property type="project" value="TreeGrafter"/>
</dbReference>
<dbReference type="InterPro" id="IPR050180">
    <property type="entry name" value="RNR_Ribonuclease"/>
</dbReference>
<dbReference type="AlphaFoldDB" id="A0A158R444"/>
<organism evidence="10 11">
    <name type="scientific">Syphacia muris</name>
    <dbReference type="NCBI Taxonomy" id="451379"/>
    <lineage>
        <taxon>Eukaryota</taxon>
        <taxon>Metazoa</taxon>
        <taxon>Ecdysozoa</taxon>
        <taxon>Nematoda</taxon>
        <taxon>Chromadorea</taxon>
        <taxon>Rhabditida</taxon>
        <taxon>Spirurina</taxon>
        <taxon>Oxyuridomorpha</taxon>
        <taxon>Oxyuroidea</taxon>
        <taxon>Oxyuridae</taxon>
        <taxon>Syphacia</taxon>
    </lineage>
</organism>
<evidence type="ECO:0000313" key="10">
    <source>
        <dbReference type="Proteomes" id="UP000046393"/>
    </source>
</evidence>
<keyword evidence="10" id="KW-1185">Reference proteome</keyword>
<dbReference type="InterPro" id="IPR041093">
    <property type="entry name" value="Dis3l2-like_C"/>
</dbReference>
<dbReference type="PANTHER" id="PTHR23355">
    <property type="entry name" value="RIBONUCLEASE"/>
    <property type="match status" value="1"/>
</dbReference>
<keyword evidence="6" id="KW-0269">Exonuclease</keyword>
<dbReference type="SMART" id="SM00955">
    <property type="entry name" value="RNB"/>
    <property type="match status" value="1"/>
</dbReference>
<dbReference type="FunFam" id="2.40.50.700:FF:000003">
    <property type="entry name" value="DIS3-like exonuclease 2"/>
    <property type="match status" value="1"/>
</dbReference>
<evidence type="ECO:0000256" key="7">
    <source>
        <dbReference type="ARBA" id="ARBA00022842"/>
    </source>
</evidence>
<evidence type="ECO:0000256" key="3">
    <source>
        <dbReference type="ARBA" id="ARBA00022722"/>
    </source>
</evidence>
<dbReference type="Pfam" id="PF17849">
    <property type="entry name" value="OB_Dis3"/>
    <property type="match status" value="1"/>
</dbReference>
<evidence type="ECO:0000259" key="9">
    <source>
        <dbReference type="SMART" id="SM00955"/>
    </source>
</evidence>
<dbReference type="InterPro" id="IPR001900">
    <property type="entry name" value="RNase_II/R"/>
</dbReference>
<evidence type="ECO:0000256" key="6">
    <source>
        <dbReference type="ARBA" id="ARBA00022839"/>
    </source>
</evidence>
<dbReference type="GO" id="GO:0008266">
    <property type="term" value="F:poly(U) RNA binding"/>
    <property type="evidence" value="ECO:0007669"/>
    <property type="project" value="UniProtKB-ARBA"/>
</dbReference>
<evidence type="ECO:0000256" key="1">
    <source>
        <dbReference type="ARBA" id="ARBA00004496"/>
    </source>
</evidence>
<evidence type="ECO:0000256" key="2">
    <source>
        <dbReference type="ARBA" id="ARBA00022490"/>
    </source>
</evidence>
<dbReference type="GO" id="GO:0046872">
    <property type="term" value="F:metal ion binding"/>
    <property type="evidence" value="ECO:0007669"/>
    <property type="project" value="UniProtKB-KW"/>
</dbReference>
<dbReference type="Gene3D" id="2.40.50.690">
    <property type="match status" value="1"/>
</dbReference>
<dbReference type="GO" id="GO:0010587">
    <property type="term" value="P:miRNA catabolic process"/>
    <property type="evidence" value="ECO:0007669"/>
    <property type="project" value="TreeGrafter"/>
</dbReference>
<dbReference type="GO" id="GO:0000175">
    <property type="term" value="F:3'-5'-RNA exonuclease activity"/>
    <property type="evidence" value="ECO:0007669"/>
    <property type="project" value="UniProtKB-ARBA"/>
</dbReference>
<protein>
    <submittedName>
        <fullName evidence="11">RNB domain-containing protein</fullName>
    </submittedName>
</protein>
<proteinExistence type="predicted"/>
<keyword evidence="4" id="KW-0479">Metal-binding</keyword>
<dbReference type="Gene3D" id="2.40.50.140">
    <property type="entry name" value="Nucleic acid-binding proteins"/>
    <property type="match status" value="1"/>
</dbReference>
<dbReference type="GO" id="GO:0006402">
    <property type="term" value="P:mRNA catabolic process"/>
    <property type="evidence" value="ECO:0007669"/>
    <property type="project" value="TreeGrafter"/>
</dbReference>
<dbReference type="Gene3D" id="2.40.50.700">
    <property type="match status" value="1"/>
</dbReference>
<dbReference type="Proteomes" id="UP000046393">
    <property type="component" value="Unplaced"/>
</dbReference>
<evidence type="ECO:0000256" key="8">
    <source>
        <dbReference type="ARBA" id="ARBA00022884"/>
    </source>
</evidence>
<dbReference type="PANTHER" id="PTHR23355:SF9">
    <property type="entry name" value="DIS3-LIKE EXONUCLEASE 2"/>
    <property type="match status" value="1"/>
</dbReference>
<evidence type="ECO:0000313" key="11">
    <source>
        <dbReference type="WBParaSite" id="SMUV_0000234801-mRNA-1"/>
    </source>
</evidence>
<evidence type="ECO:0000256" key="4">
    <source>
        <dbReference type="ARBA" id="ARBA00022723"/>
    </source>
</evidence>
<dbReference type="STRING" id="451379.A0A158R444"/>
<dbReference type="InterPro" id="IPR041505">
    <property type="entry name" value="Dis3_CSD2"/>
</dbReference>
<keyword evidence="5" id="KW-0378">Hydrolase</keyword>
<reference evidence="11" key="1">
    <citation type="submission" date="2016-04" db="UniProtKB">
        <authorList>
            <consortium name="WormBaseParasite"/>
        </authorList>
    </citation>
    <scope>IDENTIFICATION</scope>
</reference>
<dbReference type="WBParaSite" id="SMUV_0000234801-mRNA-1">
    <property type="protein sequence ID" value="SMUV_0000234801-mRNA-1"/>
    <property type="gene ID" value="SMUV_0000234801"/>
</dbReference>
<name>A0A158R444_9BILA</name>
<sequence>MRTIYQSDEVVRNKGTKRFLSADEYALLSKIRTHSQRNIRGVRTGRVPVNEIMGLQKLYDVEAFLENWRNQNRSGKNGKNIHQINNSPLMDNFAVNDRFSSTPKYTDISGKRLPLSNFPAQLYSFAGQYTHLKSRPSFSREVLEREKNNFCEDNCVESRKQNYSYGKEDYGLPLLPRSRYGLPTNYVNSEVCGTNGLNSCTEKDSPNFTSMRRSSQLLKNAEKKLYFSEHISAEAAARGIAKKQLYEGTLYVNKRNFEESFLINTNSNFPEDLLIFGLHDRNRALHGDVVVVRVKDRENWLVRDALFCAWREGHLKTIADENGQPITVPPIRSLMEEEEILDSLNLPFSLDKVTLLRTAKFLFQALQLVIENSRCFGSNVSSMLRSDVLQKGAVSVASLPSSSSSASGVSQYLNGKLLLHRRYYFLRDLPDEYWGIPNICLQRTAEVVFVSEHKNSRAAVGMLKVMADGNRKWALFSPNDPRIPRMMIPAEETPLGFFDNPHDFAKYIYVARMIYWPASAQFARGKLYKSLGIAGDIVAETEGLLLANAVDTRSFPSSVLGSLPIMENEKWKIDEKEYKYRKDFRNEFVFAVNSVKDRKLENAFHIKRIDDCDGKGSPGYEVNLYFLVGVHVTDVAYFVNSGTELDQWAAFRGTSVQLVNEVHFLDMFIIYLYFLKCYGVMVAFFEINFDLCPEITLFFSGKKFTGFLWKFIKVNLQVIQMLPDILVNEICSLCVGSERLCLSVVWNFDEDGMVCNKWFGRSIICLKREVPFENIKVILEQFNNTESVERRELLESTDNLLLDESLRSLCKIARVLRKRRFENGSMQLRKTRIVFEMEEGKGAPVGVNVYYDSESDCFFDELLKFANETVAKEIQKVYGSTALLRRQCAPKTKMLNETLEKIRSGIELSGCSEKAIASYFKNYEGDAECKTTLLRVISHFLLRPMQLPEYICAGSVKHKEEYAHFSLGVPLYTHFTSPLSRYADIMVQRFVSAAAGQMPPPRLSTKEVAKIAAHCNDKEQIAENVAEASEDMFFGLYVKENGPLTERAVVVQILDAAFDVLIVKFGIIRRVNANKLRVVREPRFVEGNSPTLTLYWDTHENTNASVEQLIQLFSVVDVVISSAPDSVRFQVRFHLHIFFSRIISKVSFKGDHEATNSGR</sequence>
<accession>A0A158R444</accession>
<evidence type="ECO:0000256" key="5">
    <source>
        <dbReference type="ARBA" id="ARBA00022801"/>
    </source>
</evidence>
<keyword evidence="3" id="KW-0540">Nuclease</keyword>
<keyword evidence="8" id="KW-0694">RNA-binding</keyword>
<dbReference type="SUPFAM" id="SSF50249">
    <property type="entry name" value="Nucleic acid-binding proteins"/>
    <property type="match status" value="3"/>
</dbReference>
<keyword evidence="2" id="KW-0963">Cytoplasm</keyword>